<dbReference type="Pfam" id="PF15410">
    <property type="entry name" value="PH_9"/>
    <property type="match status" value="1"/>
</dbReference>
<dbReference type="OrthoDB" id="430364at2759"/>
<dbReference type="PROSITE" id="PS50003">
    <property type="entry name" value="PH_DOMAIN"/>
    <property type="match status" value="1"/>
</dbReference>
<dbReference type="STRING" id="101091.A0A1C7NE92"/>
<accession>A0A1C7NE92</accession>
<dbReference type="Gene3D" id="2.30.29.30">
    <property type="entry name" value="Pleckstrin-homology domain (PH domain)/Phosphotyrosine-binding domain (PTB)"/>
    <property type="match status" value="1"/>
</dbReference>
<feature type="domain" description="PH" evidence="3">
    <location>
        <begin position="231"/>
        <end position="362"/>
    </location>
</feature>
<evidence type="ECO:0000256" key="1">
    <source>
        <dbReference type="SAM" id="Coils"/>
    </source>
</evidence>
<dbReference type="InterPro" id="IPR023394">
    <property type="entry name" value="Sec7_C_sf"/>
</dbReference>
<keyword evidence="6" id="KW-1185">Reference proteome</keyword>
<dbReference type="PANTHER" id="PTHR10663">
    <property type="entry name" value="GUANYL-NUCLEOTIDE EXCHANGE FACTOR"/>
    <property type="match status" value="1"/>
</dbReference>
<feature type="compositionally biased region" description="Basic and acidic residues" evidence="2">
    <location>
        <begin position="555"/>
        <end position="569"/>
    </location>
</feature>
<dbReference type="InterPro" id="IPR000904">
    <property type="entry name" value="Sec7_dom"/>
</dbReference>
<dbReference type="InterPro" id="IPR011993">
    <property type="entry name" value="PH-like_dom_sf"/>
</dbReference>
<keyword evidence="1" id="KW-0175">Coiled coil</keyword>
<dbReference type="InterPro" id="IPR035999">
    <property type="entry name" value="Sec7_dom_sf"/>
</dbReference>
<proteinExistence type="predicted"/>
<dbReference type="InterPro" id="IPR001849">
    <property type="entry name" value="PH_domain"/>
</dbReference>
<dbReference type="PANTHER" id="PTHR10663:SF405">
    <property type="entry name" value="ARF GUANINE NUCLEOTIDE EXCHANGE FACTOR SYT1"/>
    <property type="match status" value="1"/>
</dbReference>
<dbReference type="EMBL" id="LUGH01000235">
    <property type="protein sequence ID" value="OBZ87260.1"/>
    <property type="molecule type" value="Genomic_DNA"/>
</dbReference>
<gene>
    <name evidence="5" type="primary">sec73</name>
    <name evidence="5" type="ORF">A0J61_04695</name>
</gene>
<dbReference type="SMART" id="SM00222">
    <property type="entry name" value="Sec7"/>
    <property type="match status" value="1"/>
</dbReference>
<evidence type="ECO:0000259" key="4">
    <source>
        <dbReference type="PROSITE" id="PS50190"/>
    </source>
</evidence>
<evidence type="ECO:0000256" key="2">
    <source>
        <dbReference type="SAM" id="MobiDB-lite"/>
    </source>
</evidence>
<dbReference type="SUPFAM" id="SSF50729">
    <property type="entry name" value="PH domain-like"/>
    <property type="match status" value="1"/>
</dbReference>
<dbReference type="GO" id="GO:0005085">
    <property type="term" value="F:guanyl-nucleotide exchange factor activity"/>
    <property type="evidence" value="ECO:0007669"/>
    <property type="project" value="InterPro"/>
</dbReference>
<feature type="region of interest" description="Disordered" evidence="2">
    <location>
        <begin position="540"/>
        <end position="583"/>
    </location>
</feature>
<dbReference type="PROSITE" id="PS50190">
    <property type="entry name" value="SEC7"/>
    <property type="match status" value="1"/>
</dbReference>
<name>A0A1C7NE92_9FUNG</name>
<comment type="caution">
    <text evidence="5">The sequence shown here is derived from an EMBL/GenBank/DDBJ whole genome shotgun (WGS) entry which is preliminary data.</text>
</comment>
<evidence type="ECO:0000313" key="6">
    <source>
        <dbReference type="Proteomes" id="UP000093000"/>
    </source>
</evidence>
<organism evidence="5 6">
    <name type="scientific">Choanephora cucurbitarum</name>
    <dbReference type="NCBI Taxonomy" id="101091"/>
    <lineage>
        <taxon>Eukaryota</taxon>
        <taxon>Fungi</taxon>
        <taxon>Fungi incertae sedis</taxon>
        <taxon>Mucoromycota</taxon>
        <taxon>Mucoromycotina</taxon>
        <taxon>Mucoromycetes</taxon>
        <taxon>Mucorales</taxon>
        <taxon>Mucorineae</taxon>
        <taxon>Choanephoraceae</taxon>
        <taxon>Choanephoroideae</taxon>
        <taxon>Choanephora</taxon>
    </lineage>
</organism>
<evidence type="ECO:0000313" key="5">
    <source>
        <dbReference type="EMBL" id="OBZ87260.1"/>
    </source>
</evidence>
<feature type="coiled-coil region" evidence="1">
    <location>
        <begin position="373"/>
        <end position="400"/>
    </location>
</feature>
<dbReference type="AlphaFoldDB" id="A0A1C7NE92"/>
<reference evidence="5 6" key="1">
    <citation type="submission" date="2016-03" db="EMBL/GenBank/DDBJ databases">
        <title>Choanephora cucurbitarum.</title>
        <authorList>
            <person name="Min B."/>
            <person name="Park H."/>
            <person name="Park J.-H."/>
            <person name="Shin H.-D."/>
            <person name="Choi I.-G."/>
        </authorList>
    </citation>
    <scope>NUCLEOTIDE SEQUENCE [LARGE SCALE GENOMIC DNA]</scope>
    <source>
        <strain evidence="5 6">KUS-F28377</strain>
    </source>
</reference>
<dbReference type="InParanoid" id="A0A1C7NE92"/>
<feature type="domain" description="SEC7" evidence="4">
    <location>
        <begin position="17"/>
        <end position="128"/>
    </location>
</feature>
<dbReference type="Gene3D" id="1.10.1000.11">
    <property type="entry name" value="Arf Nucleotide-binding Site Opener,domain 2"/>
    <property type="match status" value="1"/>
</dbReference>
<dbReference type="Proteomes" id="UP000093000">
    <property type="component" value="Unassembled WGS sequence"/>
</dbReference>
<sequence length="612" mass="69821">MVTTTDEQTEANFASQVQQFDFCGESIDASLRKLLAKVHLPKEAQQIDRAMEDFAKQYYECNPGLVDSPDAVYAVAFSILLLHTDAHNKNVRQKMNKDTFIMRTKIIEGGEGFPHEILDIIYDNIVMSEFTYADHPQSTRNHSWFSKLKSTASTTDLHSQTNTNPWMIDLAQKLEQLMPAENSYSYKRTLKPIPIMEIHLSLLKAKSLCLAGVKSRQDTSDQSSNSTFQVRVTKAGILDRKYDLLQGGKKATARGWRPLGVILSGSQIIFFADLVAYQQWLETGSPTNSSFHSLSSNIPTPAYLRPVQIISLSYAVCICDEQYTKYPHVFRLIVGDGQQFLMRAEDDQDMEDWMLKINYAATIKTTGVRLQSKSKESRREERARAKVDELSDRIDEQVRLLDRELQLRRNLMVFVPQQKSTKDRILSFSDAVGKRIKMKRIELQRLECYRDFLEAELSWYQSTYPTRKMSLPLPTHLCSFVQPQGKENKKLSNLVFTAPDIQEEEGSDEEQHINSQPPVLPTFSFPRPLVETVPFTTATDRVTRRRSQSNPVRPVLDKKVLLEPPPEHKARCRSGSVASSVQEDDSMSVVIINESEELLEPVTDVWHDAASQ</sequence>
<dbReference type="FunFam" id="1.10.1000.11:FF:000002">
    <property type="entry name" value="Cytohesin 1"/>
    <property type="match status" value="1"/>
</dbReference>
<evidence type="ECO:0000259" key="3">
    <source>
        <dbReference type="PROSITE" id="PS50003"/>
    </source>
</evidence>
<dbReference type="SUPFAM" id="SSF48425">
    <property type="entry name" value="Sec7 domain"/>
    <property type="match status" value="1"/>
</dbReference>
<dbReference type="Pfam" id="PF01369">
    <property type="entry name" value="Sec7"/>
    <property type="match status" value="1"/>
</dbReference>
<dbReference type="SMART" id="SM00233">
    <property type="entry name" value="PH"/>
    <property type="match status" value="1"/>
</dbReference>
<protein>
    <submittedName>
        <fullName evidence="5">Protein transport protein sec73</fullName>
    </submittedName>
</protein>
<dbReference type="InterPro" id="IPR041681">
    <property type="entry name" value="PH_9"/>
</dbReference>
<dbReference type="GO" id="GO:0032012">
    <property type="term" value="P:regulation of ARF protein signal transduction"/>
    <property type="evidence" value="ECO:0007669"/>
    <property type="project" value="InterPro"/>
</dbReference>